<keyword evidence="3" id="KW-1185">Reference proteome</keyword>
<evidence type="ECO:0000256" key="1">
    <source>
        <dbReference type="SAM" id="MobiDB-lite"/>
    </source>
</evidence>
<name>A0ABN8KEQ3_9HYPH</name>
<feature type="region of interest" description="Disordered" evidence="1">
    <location>
        <begin position="76"/>
        <end position="99"/>
    </location>
</feature>
<gene>
    <name evidence="2" type="ORF">MES5069_70345</name>
</gene>
<evidence type="ECO:0000313" key="3">
    <source>
        <dbReference type="Proteomes" id="UP001153050"/>
    </source>
</evidence>
<reference evidence="2 3" key="1">
    <citation type="submission" date="2022-03" db="EMBL/GenBank/DDBJ databases">
        <authorList>
            <person name="Brunel B."/>
        </authorList>
    </citation>
    <scope>NUCLEOTIDE SEQUENCE [LARGE SCALE GENOMIC DNA]</scope>
    <source>
        <strain evidence="2">STM5069sample</strain>
    </source>
</reference>
<accession>A0ABN8KEQ3</accession>
<dbReference type="Proteomes" id="UP001153050">
    <property type="component" value="Unassembled WGS sequence"/>
</dbReference>
<dbReference type="EMBL" id="CAKXZT010000168">
    <property type="protein sequence ID" value="CAH2408727.1"/>
    <property type="molecule type" value="Genomic_DNA"/>
</dbReference>
<comment type="caution">
    <text evidence="2">The sequence shown here is derived from an EMBL/GenBank/DDBJ whole genome shotgun (WGS) entry which is preliminary data.</text>
</comment>
<protein>
    <submittedName>
        <fullName evidence="2">Uncharacterized protein</fullName>
    </submittedName>
</protein>
<proteinExistence type="predicted"/>
<sequence>MTKHAASADRSGVVINFEAAAASAACELGRSGDEAEARGGHGAGLARHGVGKALALERGRQVHFTASKKAGKKLHHHLHSGCSDGSPSLDGVGQLVGWS</sequence>
<organism evidence="2 3">
    <name type="scientific">Mesorhizobium escarrei</name>
    <dbReference type="NCBI Taxonomy" id="666018"/>
    <lineage>
        <taxon>Bacteria</taxon>
        <taxon>Pseudomonadati</taxon>
        <taxon>Pseudomonadota</taxon>
        <taxon>Alphaproteobacteria</taxon>
        <taxon>Hyphomicrobiales</taxon>
        <taxon>Phyllobacteriaceae</taxon>
        <taxon>Mesorhizobium</taxon>
    </lineage>
</organism>
<evidence type="ECO:0000313" key="2">
    <source>
        <dbReference type="EMBL" id="CAH2408727.1"/>
    </source>
</evidence>